<evidence type="ECO:0000259" key="7">
    <source>
        <dbReference type="PROSITE" id="PS51293"/>
    </source>
</evidence>
<dbReference type="Gene3D" id="1.10.10.60">
    <property type="entry name" value="Homeodomain-like"/>
    <property type="match status" value="1"/>
</dbReference>
<keyword evidence="10" id="KW-1185">Reference proteome</keyword>
<dbReference type="SMART" id="SM00717">
    <property type="entry name" value="SANT"/>
    <property type="match status" value="1"/>
</dbReference>
<dbReference type="InterPro" id="IPR036388">
    <property type="entry name" value="WH-like_DNA-bd_sf"/>
</dbReference>
<dbReference type="Pfam" id="PF13516">
    <property type="entry name" value="LRR_6"/>
    <property type="match status" value="6"/>
</dbReference>
<dbReference type="AlphaFoldDB" id="A0A2B4SG47"/>
<dbReference type="PROSITE" id="PS51294">
    <property type="entry name" value="HTH_MYB"/>
    <property type="match status" value="1"/>
</dbReference>
<feature type="region of interest" description="Disordered" evidence="3">
    <location>
        <begin position="1"/>
        <end position="75"/>
    </location>
</feature>
<dbReference type="FunFam" id="1.10.10.60:FF:000110">
    <property type="entry name" value="Transcriptional adapter"/>
    <property type="match status" value="1"/>
</dbReference>
<dbReference type="SMART" id="SM00054">
    <property type="entry name" value="EFh"/>
    <property type="match status" value="2"/>
</dbReference>
<gene>
    <name evidence="9" type="primary">Tada2a</name>
    <name evidence="9" type="ORF">AWC38_SpisGene5558</name>
</gene>
<evidence type="ECO:0000313" key="9">
    <source>
        <dbReference type="EMBL" id="PFX29674.1"/>
    </source>
</evidence>
<dbReference type="Pfam" id="PF13499">
    <property type="entry name" value="EF-hand_7"/>
    <property type="match status" value="1"/>
</dbReference>
<dbReference type="Pfam" id="PF00249">
    <property type="entry name" value="Myb_DNA-binding"/>
    <property type="match status" value="1"/>
</dbReference>
<dbReference type="PANTHER" id="PTHR24114">
    <property type="entry name" value="LEUCINE RICH REPEAT FAMILY PROTEIN"/>
    <property type="match status" value="1"/>
</dbReference>
<dbReference type="InterPro" id="IPR002048">
    <property type="entry name" value="EF_hand_dom"/>
</dbReference>
<dbReference type="Proteomes" id="UP000225706">
    <property type="component" value="Unassembled WGS sequence"/>
</dbReference>
<dbReference type="SUPFAM" id="SSF47473">
    <property type="entry name" value="EF-hand"/>
    <property type="match status" value="1"/>
</dbReference>
<dbReference type="PROSITE" id="PS00018">
    <property type="entry name" value="EF_HAND_1"/>
    <property type="match status" value="1"/>
</dbReference>
<protein>
    <submittedName>
        <fullName evidence="9">Transcriptional adapter 2-alpha</fullName>
    </submittedName>
</protein>
<organism evidence="9 10">
    <name type="scientific">Stylophora pistillata</name>
    <name type="common">Smooth cauliflower coral</name>
    <dbReference type="NCBI Taxonomy" id="50429"/>
    <lineage>
        <taxon>Eukaryota</taxon>
        <taxon>Metazoa</taxon>
        <taxon>Cnidaria</taxon>
        <taxon>Anthozoa</taxon>
        <taxon>Hexacorallia</taxon>
        <taxon>Scleractinia</taxon>
        <taxon>Astrocoeniina</taxon>
        <taxon>Pocilloporidae</taxon>
        <taxon>Stylophora</taxon>
    </lineage>
</organism>
<dbReference type="Gene3D" id="1.10.10.10">
    <property type="entry name" value="Winged helix-like DNA-binding domain superfamily/Winged helix DNA-binding domain"/>
    <property type="match status" value="1"/>
</dbReference>
<dbReference type="PROSITE" id="PS51293">
    <property type="entry name" value="SANT"/>
    <property type="match status" value="1"/>
</dbReference>
<sequence length="1072" mass="121860">MEEGSERISTPIRSPSEKDSVILSRASATSSPFGFRKAALSPPTGILRRESTGSLSPEGDDFFRSAQDKEDDEGFDTDLEIEEGKEEYDVTGRVTYLQACRESGVIPASYFHRNLQQADIDIKHHGLGPMGAKAIAVALVTNTSVIKLNLADNWIGSEGAGYIAEMLRENCYIADLDLSENKLGTDGAESIKDILLHNSNITRFVANGNGFDDRAVQILAEAIKINTKVKYLSLSHNQLGEKGGQYLAPAIVANDKIDHLELSWNHLRNKGACAVALSLKENFTLKILNLAWNGFGNDGALAMGEALKVNTTLRELDLTNNRITAEGAVYLAKGLMVNTCLQVLKIGKNPMQSPGAYALVNAMKNNTESKLIEVELTDITVNNDFVELCKEVQQLRPMKIRHGGKGGAPFKPKTRPTPMKILKNYIEVNQMRLLDLFNTLDKDKSMNITVKEFADGLKETGIDMNYTELYKLIESLDRNKDGEINYSELVMGSLEQQIEDRKEKIKEKAQMRIPAMEEKSQSGEEFEWDLLNIEKKFELCARLLKKTRREKSVLFVENKNQRNTIKNMEIEICKARDALRAEECKFLHLNEKLKTKTKERHESKAKEQRLSENVHILRFKLQREISKRKLLEERIKIVRGLTGTAVSWSSQPTIESRSPSLPDPATLARRLRTKPQSPMLPQNARILKWQFLSKCFSRGAEDKEHRSDHSYEIISNNFPVLEKNWSAQEECELLNSISDCGFQNWTEVAKQVQSKTEEECKEHYLECYIDKPCEALRISELRPVAACTPSSSTLGIVFKAVEDPPRPPVDSARSLEMSGYMPCRGDFDVEYDNYAEVDIKDIEFNSSDSDLLKELKIAAIEIFLSRLQQRFYRKQELRDSLRPFARLHSPDAHEIFVQGLLMESFLKKEVINLQEYRSAGIRTRRGAEVYERLNRRREEDKSRRKMLDDILANIQDEKACQVWLHRQAQIDSGQSLAPISLPSLGRKPAARLDISGTPGVEQLRPLERELCSNLRLLPHDYQSYKSSLIKEYEKQGSLRLAQARTLIRIDVNKTRKMYNFFVEQGWVKPPDS</sequence>
<dbReference type="Pfam" id="PF04433">
    <property type="entry name" value="SWIRM"/>
    <property type="match status" value="1"/>
</dbReference>
<proteinExistence type="predicted"/>
<dbReference type="InterPro" id="IPR017930">
    <property type="entry name" value="Myb_dom"/>
</dbReference>
<dbReference type="FunFam" id="1.10.10.10:FF:000087">
    <property type="entry name" value="Transcriptional adapter 2"/>
    <property type="match status" value="1"/>
</dbReference>
<keyword evidence="1" id="KW-0106">Calcium</keyword>
<evidence type="ECO:0000256" key="1">
    <source>
        <dbReference type="ARBA" id="ARBA00022837"/>
    </source>
</evidence>
<evidence type="ECO:0000259" key="4">
    <source>
        <dbReference type="PROSITE" id="PS50090"/>
    </source>
</evidence>
<feature type="domain" description="EF-hand" evidence="5">
    <location>
        <begin position="464"/>
        <end position="499"/>
    </location>
</feature>
<dbReference type="InterPro" id="IPR007526">
    <property type="entry name" value="SWIRM"/>
</dbReference>
<comment type="caution">
    <text evidence="9">The sequence shown here is derived from an EMBL/GenBank/DDBJ whole genome shotgun (WGS) entry which is preliminary data.</text>
</comment>
<evidence type="ECO:0000313" key="10">
    <source>
        <dbReference type="Proteomes" id="UP000225706"/>
    </source>
</evidence>
<dbReference type="OrthoDB" id="120976at2759"/>
<feature type="domain" description="HTH myb-type" evidence="8">
    <location>
        <begin position="724"/>
        <end position="772"/>
    </location>
</feature>
<accession>A0A2B4SG47</accession>
<reference evidence="10" key="1">
    <citation type="journal article" date="2017" name="bioRxiv">
        <title>Comparative analysis of the genomes of Stylophora pistillata and Acropora digitifera provides evidence for extensive differences between species of corals.</title>
        <authorList>
            <person name="Voolstra C.R."/>
            <person name="Li Y."/>
            <person name="Liew Y.J."/>
            <person name="Baumgarten S."/>
            <person name="Zoccola D."/>
            <person name="Flot J.-F."/>
            <person name="Tambutte S."/>
            <person name="Allemand D."/>
            <person name="Aranda M."/>
        </authorList>
    </citation>
    <scope>NUCLEOTIDE SEQUENCE [LARGE SCALE GENOMIC DNA]</scope>
</reference>
<evidence type="ECO:0000259" key="6">
    <source>
        <dbReference type="PROSITE" id="PS50934"/>
    </source>
</evidence>
<feature type="domain" description="SANT" evidence="7">
    <location>
        <begin position="720"/>
        <end position="772"/>
    </location>
</feature>
<dbReference type="InterPro" id="IPR011992">
    <property type="entry name" value="EF-hand-dom_pair"/>
</dbReference>
<feature type="domain" description="SWIRM" evidence="6">
    <location>
        <begin position="983"/>
        <end position="1072"/>
    </location>
</feature>
<dbReference type="PANTHER" id="PTHR24114:SF50">
    <property type="entry name" value="RNI-LIKE PROTEIN"/>
    <property type="match status" value="1"/>
</dbReference>
<feature type="domain" description="EF-hand" evidence="5">
    <location>
        <begin position="428"/>
        <end position="463"/>
    </location>
</feature>
<dbReference type="SUPFAM" id="SSF52047">
    <property type="entry name" value="RNI-like"/>
    <property type="match status" value="1"/>
</dbReference>
<feature type="domain" description="Myb-like" evidence="4">
    <location>
        <begin position="724"/>
        <end position="768"/>
    </location>
</feature>
<dbReference type="SUPFAM" id="SSF46689">
    <property type="entry name" value="Homeodomain-like"/>
    <property type="match status" value="2"/>
</dbReference>
<dbReference type="PROSITE" id="PS50222">
    <property type="entry name" value="EF_HAND_2"/>
    <property type="match status" value="2"/>
</dbReference>
<dbReference type="InterPro" id="IPR032675">
    <property type="entry name" value="LRR_dom_sf"/>
</dbReference>
<dbReference type="InterPro" id="IPR001005">
    <property type="entry name" value="SANT/Myb"/>
</dbReference>
<dbReference type="CDD" id="cd00167">
    <property type="entry name" value="SANT"/>
    <property type="match status" value="1"/>
</dbReference>
<dbReference type="Gene3D" id="1.10.238.10">
    <property type="entry name" value="EF-hand"/>
    <property type="match status" value="1"/>
</dbReference>
<dbReference type="STRING" id="50429.A0A2B4SG47"/>
<name>A0A2B4SG47_STYPI</name>
<dbReference type="Pfam" id="PF22941">
    <property type="entry name" value="TADA2A-like_3rd"/>
    <property type="match status" value="1"/>
</dbReference>
<evidence type="ECO:0000259" key="5">
    <source>
        <dbReference type="PROSITE" id="PS50222"/>
    </source>
</evidence>
<evidence type="ECO:0000256" key="2">
    <source>
        <dbReference type="ARBA" id="ARBA00023242"/>
    </source>
</evidence>
<dbReference type="InterPro" id="IPR052394">
    <property type="entry name" value="LRR-containing"/>
</dbReference>
<dbReference type="InterPro" id="IPR001611">
    <property type="entry name" value="Leu-rich_rpt"/>
</dbReference>
<dbReference type="GO" id="GO:0140672">
    <property type="term" value="C:ATAC complex"/>
    <property type="evidence" value="ECO:0007669"/>
    <property type="project" value="UniProtKB-ARBA"/>
</dbReference>
<dbReference type="EMBL" id="LSMT01000062">
    <property type="protein sequence ID" value="PFX29674.1"/>
    <property type="molecule type" value="Genomic_DNA"/>
</dbReference>
<dbReference type="PROSITE" id="PS50090">
    <property type="entry name" value="MYB_LIKE"/>
    <property type="match status" value="1"/>
</dbReference>
<dbReference type="GO" id="GO:0005509">
    <property type="term" value="F:calcium ion binding"/>
    <property type="evidence" value="ECO:0007669"/>
    <property type="project" value="InterPro"/>
</dbReference>
<dbReference type="InterPro" id="IPR018247">
    <property type="entry name" value="EF_Hand_1_Ca_BS"/>
</dbReference>
<dbReference type="CDD" id="cd00051">
    <property type="entry name" value="EFh"/>
    <property type="match status" value="1"/>
</dbReference>
<evidence type="ECO:0000256" key="3">
    <source>
        <dbReference type="SAM" id="MobiDB-lite"/>
    </source>
</evidence>
<dbReference type="InterPro" id="IPR017884">
    <property type="entry name" value="SANT_dom"/>
</dbReference>
<dbReference type="SMART" id="SM00368">
    <property type="entry name" value="LRR_RI"/>
    <property type="match status" value="8"/>
</dbReference>
<dbReference type="Gene3D" id="3.80.10.10">
    <property type="entry name" value="Ribonuclease Inhibitor"/>
    <property type="match status" value="3"/>
</dbReference>
<dbReference type="InterPro" id="IPR009057">
    <property type="entry name" value="Homeodomain-like_sf"/>
</dbReference>
<dbReference type="InterPro" id="IPR055141">
    <property type="entry name" value="TADA2A_B-like_dom"/>
</dbReference>
<evidence type="ECO:0000259" key="8">
    <source>
        <dbReference type="PROSITE" id="PS51294"/>
    </source>
</evidence>
<keyword evidence="2" id="KW-0539">Nucleus</keyword>
<dbReference type="PROSITE" id="PS50934">
    <property type="entry name" value="SWIRM"/>
    <property type="match status" value="1"/>
</dbReference>